<name>A0A9D4MJV4_DREPO</name>
<dbReference type="Proteomes" id="UP000828390">
    <property type="component" value="Unassembled WGS sequence"/>
</dbReference>
<evidence type="ECO:0000313" key="2">
    <source>
        <dbReference type="Proteomes" id="UP000828390"/>
    </source>
</evidence>
<comment type="caution">
    <text evidence="1">The sequence shown here is derived from an EMBL/GenBank/DDBJ whole genome shotgun (WGS) entry which is preliminary data.</text>
</comment>
<gene>
    <name evidence="1" type="ORF">DPMN_002833</name>
</gene>
<sequence>MRIVVSSPHDLMLESLSLAPSKASESSLKKRGGRVGLYICQDSFPKQSLFGGGFRYFLTTPTIIVDLLIPEFSISSIS</sequence>
<organism evidence="1 2">
    <name type="scientific">Dreissena polymorpha</name>
    <name type="common">Zebra mussel</name>
    <name type="synonym">Mytilus polymorpha</name>
    <dbReference type="NCBI Taxonomy" id="45954"/>
    <lineage>
        <taxon>Eukaryota</taxon>
        <taxon>Metazoa</taxon>
        <taxon>Spiralia</taxon>
        <taxon>Lophotrochozoa</taxon>
        <taxon>Mollusca</taxon>
        <taxon>Bivalvia</taxon>
        <taxon>Autobranchia</taxon>
        <taxon>Heteroconchia</taxon>
        <taxon>Euheterodonta</taxon>
        <taxon>Imparidentia</taxon>
        <taxon>Neoheterodontei</taxon>
        <taxon>Myida</taxon>
        <taxon>Dreissenoidea</taxon>
        <taxon>Dreissenidae</taxon>
        <taxon>Dreissena</taxon>
    </lineage>
</organism>
<dbReference type="EMBL" id="JAIWYP010000001">
    <property type="protein sequence ID" value="KAH3878932.1"/>
    <property type="molecule type" value="Genomic_DNA"/>
</dbReference>
<accession>A0A9D4MJV4</accession>
<reference evidence="1" key="1">
    <citation type="journal article" date="2019" name="bioRxiv">
        <title>The Genome of the Zebra Mussel, Dreissena polymorpha: A Resource for Invasive Species Research.</title>
        <authorList>
            <person name="McCartney M.A."/>
            <person name="Auch B."/>
            <person name="Kono T."/>
            <person name="Mallez S."/>
            <person name="Zhang Y."/>
            <person name="Obille A."/>
            <person name="Becker A."/>
            <person name="Abrahante J.E."/>
            <person name="Garbe J."/>
            <person name="Badalamenti J.P."/>
            <person name="Herman A."/>
            <person name="Mangelson H."/>
            <person name="Liachko I."/>
            <person name="Sullivan S."/>
            <person name="Sone E.D."/>
            <person name="Koren S."/>
            <person name="Silverstein K.A.T."/>
            <person name="Beckman K.B."/>
            <person name="Gohl D.M."/>
        </authorList>
    </citation>
    <scope>NUCLEOTIDE SEQUENCE</scope>
    <source>
        <strain evidence="1">Duluth1</strain>
        <tissue evidence="1">Whole animal</tissue>
    </source>
</reference>
<evidence type="ECO:0000313" key="1">
    <source>
        <dbReference type="EMBL" id="KAH3878932.1"/>
    </source>
</evidence>
<protein>
    <submittedName>
        <fullName evidence="1">Uncharacterized protein</fullName>
    </submittedName>
</protein>
<dbReference type="AlphaFoldDB" id="A0A9D4MJV4"/>
<keyword evidence="2" id="KW-1185">Reference proteome</keyword>
<proteinExistence type="predicted"/>
<reference evidence="1" key="2">
    <citation type="submission" date="2020-11" db="EMBL/GenBank/DDBJ databases">
        <authorList>
            <person name="McCartney M.A."/>
            <person name="Auch B."/>
            <person name="Kono T."/>
            <person name="Mallez S."/>
            <person name="Becker A."/>
            <person name="Gohl D.M."/>
            <person name="Silverstein K.A.T."/>
            <person name="Koren S."/>
            <person name="Bechman K.B."/>
            <person name="Herman A."/>
            <person name="Abrahante J.E."/>
            <person name="Garbe J."/>
        </authorList>
    </citation>
    <scope>NUCLEOTIDE SEQUENCE</scope>
    <source>
        <strain evidence="1">Duluth1</strain>
        <tissue evidence="1">Whole animal</tissue>
    </source>
</reference>